<comment type="caution">
    <text evidence="2">The sequence shown here is derived from an EMBL/GenBank/DDBJ whole genome shotgun (WGS) entry which is preliminary data.</text>
</comment>
<dbReference type="Proteomes" id="UP000484842">
    <property type="component" value="Unassembled WGS sequence"/>
</dbReference>
<dbReference type="PANTHER" id="PTHR47515:SF1">
    <property type="entry name" value="BLR2054 PROTEIN"/>
    <property type="match status" value="1"/>
</dbReference>
<dbReference type="AlphaFoldDB" id="A0A7X1TSA2"/>
<organism evidence="2 3">
    <name type="scientific">Deinococcus terrestris</name>
    <dbReference type="NCBI Taxonomy" id="2651870"/>
    <lineage>
        <taxon>Bacteria</taxon>
        <taxon>Thermotogati</taxon>
        <taxon>Deinococcota</taxon>
        <taxon>Deinococci</taxon>
        <taxon>Deinococcales</taxon>
        <taxon>Deinococcaceae</taxon>
        <taxon>Deinococcus</taxon>
    </lineage>
</organism>
<dbReference type="InterPro" id="IPR001584">
    <property type="entry name" value="Integrase_cat-core"/>
</dbReference>
<evidence type="ECO:0000313" key="2">
    <source>
        <dbReference type="EMBL" id="MPY67600.1"/>
    </source>
</evidence>
<dbReference type="EMBL" id="WBSL01000007">
    <property type="protein sequence ID" value="MPY67600.1"/>
    <property type="molecule type" value="Genomic_DNA"/>
</dbReference>
<keyword evidence="3" id="KW-1185">Reference proteome</keyword>
<dbReference type="GO" id="GO:0003676">
    <property type="term" value="F:nucleic acid binding"/>
    <property type="evidence" value="ECO:0007669"/>
    <property type="project" value="InterPro"/>
</dbReference>
<dbReference type="InterPro" id="IPR036397">
    <property type="entry name" value="RNaseH_sf"/>
</dbReference>
<name>A0A7X1TSA2_9DEIO</name>
<feature type="non-terminal residue" evidence="2">
    <location>
        <position position="1"/>
    </location>
</feature>
<sequence>NFVTGTTRSGFTQLWGTPAPGLSCWKRRSLATLLEGFPGAVPGPEFISKALDRWAHGRGIQQVFIRPGKPVENAYIESFNGCVRDECLNLHWF</sequence>
<protein>
    <submittedName>
        <fullName evidence="2">Transposase</fullName>
    </submittedName>
</protein>
<proteinExistence type="predicted"/>
<dbReference type="Gene3D" id="3.30.420.10">
    <property type="entry name" value="Ribonuclease H-like superfamily/Ribonuclease H"/>
    <property type="match status" value="1"/>
</dbReference>
<dbReference type="GO" id="GO:0015074">
    <property type="term" value="P:DNA integration"/>
    <property type="evidence" value="ECO:0007669"/>
    <property type="project" value="InterPro"/>
</dbReference>
<accession>A0A7X1TSA2</accession>
<dbReference type="InterPro" id="IPR012337">
    <property type="entry name" value="RNaseH-like_sf"/>
</dbReference>
<dbReference type="Pfam" id="PF13683">
    <property type="entry name" value="rve_3"/>
    <property type="match status" value="1"/>
</dbReference>
<evidence type="ECO:0000313" key="3">
    <source>
        <dbReference type="Proteomes" id="UP000484842"/>
    </source>
</evidence>
<reference evidence="2 3" key="1">
    <citation type="submission" date="2019-10" db="EMBL/GenBank/DDBJ databases">
        <title>Deinococcus sp. isolated from soil.</title>
        <authorList>
            <person name="Li Y."/>
            <person name="Wang J."/>
        </authorList>
    </citation>
    <scope>NUCLEOTIDE SEQUENCE [LARGE SCALE GENOMIC DNA]</scope>
    <source>
        <strain evidence="2 3">SDU3-2</strain>
    </source>
</reference>
<feature type="domain" description="Integrase catalytic" evidence="1">
    <location>
        <begin position="58"/>
        <end position="93"/>
    </location>
</feature>
<evidence type="ECO:0000259" key="1">
    <source>
        <dbReference type="Pfam" id="PF13683"/>
    </source>
</evidence>
<dbReference type="SUPFAM" id="SSF53098">
    <property type="entry name" value="Ribonuclease H-like"/>
    <property type="match status" value="1"/>
</dbReference>
<gene>
    <name evidence="2" type="ORF">F8S09_13050</name>
</gene>
<dbReference type="PANTHER" id="PTHR47515">
    <property type="entry name" value="LOW CALCIUM RESPONSE LOCUS PROTEIN T"/>
    <property type="match status" value="1"/>
</dbReference>